<dbReference type="InterPro" id="IPR012338">
    <property type="entry name" value="Beta-lactam/transpept-like"/>
</dbReference>
<dbReference type="Gene3D" id="3.40.710.10">
    <property type="entry name" value="DD-peptidase/beta-lactamase superfamily"/>
    <property type="match status" value="1"/>
</dbReference>
<dbReference type="PANTHER" id="PTHR43283">
    <property type="entry name" value="BETA-LACTAMASE-RELATED"/>
    <property type="match status" value="1"/>
</dbReference>
<dbReference type="EMBL" id="CP081295">
    <property type="protein sequence ID" value="QZD91042.1"/>
    <property type="molecule type" value="Genomic_DNA"/>
</dbReference>
<dbReference type="RefSeq" id="WP_221426501.1">
    <property type="nucleotide sequence ID" value="NZ_CP081295.1"/>
</dbReference>
<accession>A0ABX8ZTY4</accession>
<evidence type="ECO:0000313" key="2">
    <source>
        <dbReference type="EMBL" id="QZD91042.1"/>
    </source>
</evidence>
<keyword evidence="3" id="KW-1185">Reference proteome</keyword>
<dbReference type="PANTHER" id="PTHR43283:SF7">
    <property type="entry name" value="BETA-LACTAMASE-RELATED DOMAIN-CONTAINING PROTEIN"/>
    <property type="match status" value="1"/>
</dbReference>
<protein>
    <submittedName>
        <fullName evidence="2">Beta-lactamase family protein</fullName>
    </submittedName>
</protein>
<evidence type="ECO:0000259" key="1">
    <source>
        <dbReference type="Pfam" id="PF00144"/>
    </source>
</evidence>
<dbReference type="Pfam" id="PF00144">
    <property type="entry name" value="Beta-lactamase"/>
    <property type="match status" value="1"/>
</dbReference>
<sequence length="327" mass="36656">MLAQPLEELAVPELEQRIAEGDFGKIRVLAAEQHGEIVYRKRFDGAELGEPVDIRSAGKSLTALAVGMVVDDGLLESVDTRVWPYLGQKRGEPFDSITVKNLLGMASALDCNDWDKRSPGWEERMYRTRDWRGFALALPARKFERDERGEGPFAYCTAGVFLLGQVVEKATDESFDAYIQRRLFDPLGLEAPVWKRSKSGEVQSGGQLTISDEALLKIGRLVLDRGEWRGKRIVSEAWIDTMLTPRHRLGEHVFYGNLWWATPLRSPRGYEGAWMMKGNGGNIVAILRDYDAVLVVQAENYNRDDAKRHAFTALTSLLASLEAPTGV</sequence>
<evidence type="ECO:0000313" key="3">
    <source>
        <dbReference type="Proteomes" id="UP000824281"/>
    </source>
</evidence>
<reference evidence="2 3" key="1">
    <citation type="submission" date="2021-08" db="EMBL/GenBank/DDBJ databases">
        <title>Comparative Genomics Analysis of the Genus Qipengyuania Reveals Extensive Genetic Diversity and Metabolic Versatility, Including the Description of Fifteen Novel Species.</title>
        <authorList>
            <person name="Liu Y."/>
        </authorList>
    </citation>
    <scope>NUCLEOTIDE SEQUENCE [LARGE SCALE GENOMIC DNA]</scope>
    <source>
        <strain evidence="2 3">1NDH13</strain>
    </source>
</reference>
<organism evidence="2 3">
    <name type="scientific">Qipengyuania aurantiaca</name>
    <dbReference type="NCBI Taxonomy" id="2867233"/>
    <lineage>
        <taxon>Bacteria</taxon>
        <taxon>Pseudomonadati</taxon>
        <taxon>Pseudomonadota</taxon>
        <taxon>Alphaproteobacteria</taxon>
        <taxon>Sphingomonadales</taxon>
        <taxon>Erythrobacteraceae</taxon>
        <taxon>Qipengyuania</taxon>
    </lineage>
</organism>
<dbReference type="InterPro" id="IPR050789">
    <property type="entry name" value="Diverse_Enzym_Activities"/>
</dbReference>
<dbReference type="SUPFAM" id="SSF56601">
    <property type="entry name" value="beta-lactamase/transpeptidase-like"/>
    <property type="match status" value="1"/>
</dbReference>
<proteinExistence type="predicted"/>
<feature type="domain" description="Beta-lactamase-related" evidence="1">
    <location>
        <begin position="30"/>
        <end position="311"/>
    </location>
</feature>
<dbReference type="InterPro" id="IPR001466">
    <property type="entry name" value="Beta-lactam-related"/>
</dbReference>
<dbReference type="Proteomes" id="UP000824281">
    <property type="component" value="Chromosome"/>
</dbReference>
<name>A0ABX8ZTY4_9SPHN</name>
<gene>
    <name evidence="2" type="ORF">K3148_06575</name>
</gene>